<dbReference type="AlphaFoldDB" id="A0A9X1QU03"/>
<organism evidence="2 3">
    <name type="scientific">Corynebacterium uropygiale</name>
    <dbReference type="NCBI Taxonomy" id="1775911"/>
    <lineage>
        <taxon>Bacteria</taxon>
        <taxon>Bacillati</taxon>
        <taxon>Actinomycetota</taxon>
        <taxon>Actinomycetes</taxon>
        <taxon>Mycobacteriales</taxon>
        <taxon>Corynebacteriaceae</taxon>
        <taxon>Corynebacterium</taxon>
    </lineage>
</organism>
<comment type="caution">
    <text evidence="2">The sequence shown here is derived from an EMBL/GenBank/DDBJ whole genome shotgun (WGS) entry which is preliminary data.</text>
</comment>
<dbReference type="PIRSF" id="PIRSF037394">
    <property type="entry name" value="ABC_thiamine-permease_YkoE_prd"/>
    <property type="match status" value="1"/>
</dbReference>
<feature type="transmembrane region" description="Helical" evidence="1">
    <location>
        <begin position="141"/>
        <end position="166"/>
    </location>
</feature>
<name>A0A9X1QU03_9CORY</name>
<protein>
    <submittedName>
        <fullName evidence="2">ECF transporter S component</fullName>
    </submittedName>
</protein>
<evidence type="ECO:0000313" key="3">
    <source>
        <dbReference type="Proteomes" id="UP001139336"/>
    </source>
</evidence>
<feature type="transmembrane region" description="Helical" evidence="1">
    <location>
        <begin position="110"/>
        <end position="129"/>
    </location>
</feature>
<dbReference type="EMBL" id="JAKGSI010000007">
    <property type="protein sequence ID" value="MCF4007753.1"/>
    <property type="molecule type" value="Genomic_DNA"/>
</dbReference>
<dbReference type="Pfam" id="PF09819">
    <property type="entry name" value="ABC_cobalt"/>
    <property type="match status" value="1"/>
</dbReference>
<dbReference type="InterPro" id="IPR017195">
    <property type="entry name" value="ABC_thiamin-permease_prd"/>
</dbReference>
<feature type="transmembrane region" description="Helical" evidence="1">
    <location>
        <begin position="62"/>
        <end position="79"/>
    </location>
</feature>
<keyword evidence="1" id="KW-0472">Membrane</keyword>
<evidence type="ECO:0000313" key="2">
    <source>
        <dbReference type="EMBL" id="MCF4007753.1"/>
    </source>
</evidence>
<feature type="transmembrane region" description="Helical" evidence="1">
    <location>
        <begin position="85"/>
        <end position="103"/>
    </location>
</feature>
<keyword evidence="1" id="KW-0812">Transmembrane</keyword>
<proteinExistence type="predicted"/>
<keyword evidence="1" id="KW-1133">Transmembrane helix</keyword>
<gene>
    <name evidence="2" type="ORF">L1O03_11315</name>
</gene>
<accession>A0A9X1QU03</accession>
<evidence type="ECO:0000256" key="1">
    <source>
        <dbReference type="SAM" id="Phobius"/>
    </source>
</evidence>
<feature type="transmembrane region" description="Helical" evidence="1">
    <location>
        <begin position="35"/>
        <end position="55"/>
    </location>
</feature>
<dbReference type="Proteomes" id="UP001139336">
    <property type="component" value="Unassembled WGS sequence"/>
</dbReference>
<keyword evidence="3" id="KW-1185">Reference proteome</keyword>
<sequence>MVTAAVLGVVTGFIFVAWNIVGGNLYEVFNALTPGLGGLPLGVWLLGGIFGGLIIRKPGAAIFVELIAAIVSMLIGNQWGVETIYSGLAQGIGAEIIFALFAYRRFSLPVAMLSGMGAAAGAWILEFFLGNIAKSWDYNLIYLLCTQVSGIVLAGLLGWVVVRLLASTGALDRFAVGRERRTLI</sequence>
<reference evidence="2" key="1">
    <citation type="submission" date="2022-01" db="EMBL/GenBank/DDBJ databases">
        <title>Corynebacterium sp. nov isolated from isolated from the feces of the greater white-fronted geese (Anser albifrons) at Poyang Lake, PR China.</title>
        <authorList>
            <person name="Liu Q."/>
        </authorList>
    </citation>
    <scope>NUCLEOTIDE SEQUENCE</scope>
    <source>
        <strain evidence="2">JCM 32435</strain>
    </source>
</reference>